<dbReference type="GO" id="GO:0005829">
    <property type="term" value="C:cytosol"/>
    <property type="evidence" value="ECO:0007669"/>
    <property type="project" value="TreeGrafter"/>
</dbReference>
<name>A0A2I0T5J9_LIMLA</name>
<dbReference type="GO" id="GO:0060397">
    <property type="term" value="P:growth hormone receptor signaling pathway via JAK-STAT"/>
    <property type="evidence" value="ECO:0007669"/>
    <property type="project" value="TreeGrafter"/>
</dbReference>
<evidence type="ECO:0000259" key="2">
    <source>
        <dbReference type="PROSITE" id="PS50057"/>
    </source>
</evidence>
<dbReference type="OrthoDB" id="1915767at2759"/>
<feature type="compositionally biased region" description="Low complexity" evidence="1">
    <location>
        <begin position="477"/>
        <end position="489"/>
    </location>
</feature>
<gene>
    <name evidence="3" type="ORF">llap_20622</name>
</gene>
<dbReference type="InterPro" id="IPR041046">
    <property type="entry name" value="FERM_F2"/>
</dbReference>
<dbReference type="GO" id="GO:0035556">
    <property type="term" value="P:intracellular signal transduction"/>
    <property type="evidence" value="ECO:0007669"/>
    <property type="project" value="TreeGrafter"/>
</dbReference>
<proteinExistence type="predicted"/>
<dbReference type="Pfam" id="PF17887">
    <property type="entry name" value="Jak1_Phl"/>
    <property type="match status" value="1"/>
</dbReference>
<reference evidence="4" key="1">
    <citation type="submission" date="2017-11" db="EMBL/GenBank/DDBJ databases">
        <authorList>
            <person name="Lima N.C."/>
            <person name="Parody-Merino A.M."/>
            <person name="Battley P.F."/>
            <person name="Fidler A.E."/>
            <person name="Prosdocimi F."/>
        </authorList>
    </citation>
    <scope>NUCLEOTIDE SEQUENCE [LARGE SCALE GENOMIC DNA]</scope>
</reference>
<dbReference type="SUPFAM" id="SSF50729">
    <property type="entry name" value="PH domain-like"/>
    <property type="match status" value="1"/>
</dbReference>
<organism evidence="3 4">
    <name type="scientific">Limosa lapponica baueri</name>
    <dbReference type="NCBI Taxonomy" id="1758121"/>
    <lineage>
        <taxon>Eukaryota</taxon>
        <taxon>Metazoa</taxon>
        <taxon>Chordata</taxon>
        <taxon>Craniata</taxon>
        <taxon>Vertebrata</taxon>
        <taxon>Euteleostomi</taxon>
        <taxon>Archelosauria</taxon>
        <taxon>Archosauria</taxon>
        <taxon>Dinosauria</taxon>
        <taxon>Saurischia</taxon>
        <taxon>Theropoda</taxon>
        <taxon>Coelurosauria</taxon>
        <taxon>Aves</taxon>
        <taxon>Neognathae</taxon>
        <taxon>Neoaves</taxon>
        <taxon>Charadriiformes</taxon>
        <taxon>Scolopacidae</taxon>
        <taxon>Limosa</taxon>
    </lineage>
</organism>
<accession>A0A2I0T5J9</accession>
<feature type="region of interest" description="Disordered" evidence="1">
    <location>
        <begin position="464"/>
        <end position="496"/>
    </location>
</feature>
<dbReference type="Proteomes" id="UP000233556">
    <property type="component" value="Unassembled WGS sequence"/>
</dbReference>
<dbReference type="InterPro" id="IPR051286">
    <property type="entry name" value="JAK"/>
</dbReference>
<dbReference type="InterPro" id="IPR041381">
    <property type="entry name" value="JAK1-3/TYK2_PHL_dom"/>
</dbReference>
<dbReference type="InterPro" id="IPR000299">
    <property type="entry name" value="FERM_domain"/>
</dbReference>
<dbReference type="Gene3D" id="3.30.200.20">
    <property type="entry name" value="Phosphorylase Kinase, domain 1"/>
    <property type="match status" value="1"/>
</dbReference>
<dbReference type="PROSITE" id="PS50057">
    <property type="entry name" value="FERM_3"/>
    <property type="match status" value="1"/>
</dbReference>
<sequence length="496" mass="55673">MEISATAVGAREVLTDQGVIPSFPSFKDCIPRSFYRQIQQNNYLTRFRMKNVFKKFVRHFQRHTVSAGKLTTQDVMYKYLATLEHLAPRFGSEFFPVVSLETSSEGEKVQLYVNGGHSQPEPGHPLLPKDPPVTHEVLVTGTSGIQWRPVPVESVENFSHRGYFGRKSRNKELELKGPTPPGERNEVKWVHFCDFREITHIVVKDCRVSINRQDNKCLEVLLPSPESALSLVSLVDGYFRLTADSSHYLCHQVAPPRLLMSILNGIHGPMHTANSPTGVPLRKRTGNEQEELEATVLLESYDRVAITETWWDESYGWSVAVEGYKLFRRDRRGRRGGGVTLDVKEWIECEEMSPKPSLGSDEERVKSLWRMKGRANMRDTVRAHLGQGTRTNIYEGVLTVCGSGGAEDEAEYFSTEQNNNSREMHVVLKVLDPSHRDIALLADDTELGDAPEGGDAIQRDLERCEPQQSQVQGLACGSGQSQAQIQAGGRKAGEQP</sequence>
<feature type="domain" description="FERM" evidence="2">
    <location>
        <begin position="1"/>
        <end position="246"/>
    </location>
</feature>
<dbReference type="PANTHER" id="PTHR45807">
    <property type="entry name" value="TYROSINE-PROTEIN KINASE HOPSCOTCH"/>
    <property type="match status" value="1"/>
</dbReference>
<dbReference type="PANTHER" id="PTHR45807:SF6">
    <property type="entry name" value="NON-RECEPTOR TYROSINE-PROTEIN KINASE TYK2"/>
    <property type="match status" value="1"/>
</dbReference>
<dbReference type="GO" id="GO:0004715">
    <property type="term" value="F:non-membrane spanning protein tyrosine kinase activity"/>
    <property type="evidence" value="ECO:0007669"/>
    <property type="project" value="TreeGrafter"/>
</dbReference>
<keyword evidence="4" id="KW-1185">Reference proteome</keyword>
<evidence type="ECO:0000256" key="1">
    <source>
        <dbReference type="SAM" id="MobiDB-lite"/>
    </source>
</evidence>
<protein>
    <recommendedName>
        <fullName evidence="2">FERM domain-containing protein</fullName>
    </recommendedName>
</protein>
<dbReference type="GO" id="GO:0030154">
    <property type="term" value="P:cell differentiation"/>
    <property type="evidence" value="ECO:0007669"/>
    <property type="project" value="TreeGrafter"/>
</dbReference>
<dbReference type="Pfam" id="PF18377">
    <property type="entry name" value="FERM_F2"/>
    <property type="match status" value="1"/>
</dbReference>
<evidence type="ECO:0000313" key="4">
    <source>
        <dbReference type="Proteomes" id="UP000233556"/>
    </source>
</evidence>
<dbReference type="AlphaFoldDB" id="A0A2I0T5J9"/>
<dbReference type="EMBL" id="KZ518226">
    <property type="protein sequence ID" value="PKU29074.1"/>
    <property type="molecule type" value="Genomic_DNA"/>
</dbReference>
<dbReference type="GO" id="GO:0019221">
    <property type="term" value="P:cytokine-mediated signaling pathway"/>
    <property type="evidence" value="ECO:0007669"/>
    <property type="project" value="TreeGrafter"/>
</dbReference>
<dbReference type="GO" id="GO:0005131">
    <property type="term" value="F:growth hormone receptor binding"/>
    <property type="evidence" value="ECO:0007669"/>
    <property type="project" value="TreeGrafter"/>
</dbReference>
<reference evidence="4" key="2">
    <citation type="submission" date="2017-12" db="EMBL/GenBank/DDBJ databases">
        <title>Genome sequence of the Bar-tailed Godwit (Limosa lapponica baueri).</title>
        <authorList>
            <person name="Lima N.C.B."/>
            <person name="Parody-Merino A.M."/>
            <person name="Battley P.F."/>
            <person name="Fidler A.E."/>
            <person name="Prosdocimi F."/>
        </authorList>
    </citation>
    <scope>NUCLEOTIDE SEQUENCE [LARGE SCALE GENOMIC DNA]</scope>
</reference>
<evidence type="ECO:0000313" key="3">
    <source>
        <dbReference type="EMBL" id="PKU29074.1"/>
    </source>
</evidence>